<gene>
    <name evidence="1" type="ORF">BJ138DRAFT_802848</name>
</gene>
<comment type="caution">
    <text evidence="1">The sequence shown here is derived from an EMBL/GenBank/DDBJ whole genome shotgun (WGS) entry which is preliminary data.</text>
</comment>
<name>A0ACB7ZVU4_9AGAM</name>
<evidence type="ECO:0000313" key="2">
    <source>
        <dbReference type="Proteomes" id="UP000790377"/>
    </source>
</evidence>
<reference evidence="1" key="1">
    <citation type="journal article" date="2021" name="New Phytol.">
        <title>Evolutionary innovations through gain and loss of genes in the ectomycorrhizal Boletales.</title>
        <authorList>
            <person name="Wu G."/>
            <person name="Miyauchi S."/>
            <person name="Morin E."/>
            <person name="Kuo A."/>
            <person name="Drula E."/>
            <person name="Varga T."/>
            <person name="Kohler A."/>
            <person name="Feng B."/>
            <person name="Cao Y."/>
            <person name="Lipzen A."/>
            <person name="Daum C."/>
            <person name="Hundley H."/>
            <person name="Pangilinan J."/>
            <person name="Johnson J."/>
            <person name="Barry K."/>
            <person name="LaButti K."/>
            <person name="Ng V."/>
            <person name="Ahrendt S."/>
            <person name="Min B."/>
            <person name="Choi I.G."/>
            <person name="Park H."/>
            <person name="Plett J.M."/>
            <person name="Magnuson J."/>
            <person name="Spatafora J.W."/>
            <person name="Nagy L.G."/>
            <person name="Henrissat B."/>
            <person name="Grigoriev I.V."/>
            <person name="Yang Z.L."/>
            <person name="Xu J."/>
            <person name="Martin F.M."/>
        </authorList>
    </citation>
    <scope>NUCLEOTIDE SEQUENCE</scope>
    <source>
        <strain evidence="1">ATCC 28755</strain>
    </source>
</reference>
<dbReference type="EMBL" id="MU268246">
    <property type="protein sequence ID" value="KAH7905201.1"/>
    <property type="molecule type" value="Genomic_DNA"/>
</dbReference>
<keyword evidence="2" id="KW-1185">Reference proteome</keyword>
<protein>
    <submittedName>
        <fullName evidence="1">Uncharacterized protein</fullName>
    </submittedName>
</protein>
<accession>A0ACB7ZVU4</accession>
<sequence>MCASDNSICVPTNNPYGTFPMLSPLGNAYPSAEQLPTSSSAYSTSTFHALRQPGKATIILSASVTLTTLPGLSGVACIAGLVVILCFAASMVSSFTALSRYKTEMDQGSGLQAEKALYSSPHALFHRRSVLLSLPLAFLTLRGSSPSAGVLIASAMATKR</sequence>
<organism evidence="1 2">
    <name type="scientific">Hygrophoropsis aurantiaca</name>
    <dbReference type="NCBI Taxonomy" id="72124"/>
    <lineage>
        <taxon>Eukaryota</taxon>
        <taxon>Fungi</taxon>
        <taxon>Dikarya</taxon>
        <taxon>Basidiomycota</taxon>
        <taxon>Agaricomycotina</taxon>
        <taxon>Agaricomycetes</taxon>
        <taxon>Agaricomycetidae</taxon>
        <taxon>Boletales</taxon>
        <taxon>Coniophorineae</taxon>
        <taxon>Hygrophoropsidaceae</taxon>
        <taxon>Hygrophoropsis</taxon>
    </lineage>
</organism>
<dbReference type="Proteomes" id="UP000790377">
    <property type="component" value="Unassembled WGS sequence"/>
</dbReference>
<proteinExistence type="predicted"/>
<evidence type="ECO:0000313" key="1">
    <source>
        <dbReference type="EMBL" id="KAH7905201.1"/>
    </source>
</evidence>